<dbReference type="Pfam" id="PF00153">
    <property type="entry name" value="Mito_carr"/>
    <property type="match status" value="3"/>
</dbReference>
<comment type="catalytic activity">
    <reaction evidence="18">
        <text>AMP(in) + ADP(out) = AMP(out) + ADP(in)</text>
        <dbReference type="Rhea" id="RHEA:72851"/>
        <dbReference type="ChEBI" id="CHEBI:456215"/>
        <dbReference type="ChEBI" id="CHEBI:456216"/>
    </reaction>
</comment>
<evidence type="ECO:0000256" key="3">
    <source>
        <dbReference type="ARBA" id="ARBA00022448"/>
    </source>
</evidence>
<evidence type="ECO:0000313" key="22">
    <source>
        <dbReference type="Proteomes" id="UP000515202"/>
    </source>
</evidence>
<comment type="catalytic activity">
    <reaction evidence="13">
        <text>adenosine 3',5'-bisphosphate(in) + ADP(out) = adenosine 3',5'-bisphosphate(out) + ADP(in)</text>
        <dbReference type="Rhea" id="RHEA:72847"/>
        <dbReference type="ChEBI" id="CHEBI:58343"/>
        <dbReference type="ChEBI" id="CHEBI:456216"/>
    </reaction>
</comment>
<evidence type="ECO:0000256" key="15">
    <source>
        <dbReference type="ARBA" id="ARBA00040682"/>
    </source>
</evidence>
<comment type="catalytic activity">
    <reaction evidence="11">
        <text>ADP(out) + CoA(in) = ADP(in) + CoA(out)</text>
        <dbReference type="Rhea" id="RHEA:72839"/>
        <dbReference type="ChEBI" id="CHEBI:57287"/>
        <dbReference type="ChEBI" id="CHEBI:456216"/>
    </reaction>
</comment>
<accession>A0A6P3QL08</accession>
<dbReference type="OrthoDB" id="270584at2759"/>
<dbReference type="GO" id="GO:0055085">
    <property type="term" value="P:transmembrane transport"/>
    <property type="evidence" value="ECO:0007669"/>
    <property type="project" value="InterPro"/>
</dbReference>
<evidence type="ECO:0000256" key="20">
    <source>
        <dbReference type="RuleBase" id="RU000488"/>
    </source>
</evidence>
<dbReference type="GeneID" id="105296571"/>
<keyword evidence="3 20" id="KW-0813">Transport</keyword>
<comment type="subcellular location">
    <subcellularLocation>
        <location evidence="1">Mitochondrion inner membrane</location>
        <topology evidence="1">Multi-pass membrane protein</topology>
    </subcellularLocation>
</comment>
<reference evidence="23" key="1">
    <citation type="submission" date="2025-08" db="UniProtKB">
        <authorList>
            <consortium name="RefSeq"/>
        </authorList>
    </citation>
    <scope>IDENTIFICATION</scope>
    <source>
        <tissue evidence="23">Kidney</tissue>
    </source>
</reference>
<feature type="region of interest" description="Disordered" evidence="21">
    <location>
        <begin position="168"/>
        <end position="211"/>
    </location>
</feature>
<comment type="catalytic activity">
    <reaction evidence="17">
        <text>dADP(in) + ADP(out) = dADP(out) + ADP(in)</text>
        <dbReference type="Rhea" id="RHEA:72855"/>
        <dbReference type="ChEBI" id="CHEBI:57667"/>
        <dbReference type="ChEBI" id="CHEBI:456216"/>
    </reaction>
</comment>
<dbReference type="PROSITE" id="PS50920">
    <property type="entry name" value="SOLCAR"/>
    <property type="match status" value="3"/>
</dbReference>
<dbReference type="GO" id="GO:0005743">
    <property type="term" value="C:mitochondrial inner membrane"/>
    <property type="evidence" value="ECO:0007669"/>
    <property type="project" value="UniProtKB-SubCell"/>
</dbReference>
<dbReference type="InterPro" id="IPR018108">
    <property type="entry name" value="MCP_transmembrane"/>
</dbReference>
<organism evidence="22 23">
    <name type="scientific">Pteropus vampyrus</name>
    <name type="common">Large flying fox</name>
    <dbReference type="NCBI Taxonomy" id="132908"/>
    <lineage>
        <taxon>Eukaryota</taxon>
        <taxon>Metazoa</taxon>
        <taxon>Chordata</taxon>
        <taxon>Craniata</taxon>
        <taxon>Vertebrata</taxon>
        <taxon>Euteleostomi</taxon>
        <taxon>Mammalia</taxon>
        <taxon>Eutheria</taxon>
        <taxon>Laurasiatheria</taxon>
        <taxon>Chiroptera</taxon>
        <taxon>Yinpterochiroptera</taxon>
        <taxon>Pteropodoidea</taxon>
        <taxon>Pteropodidae</taxon>
        <taxon>Pteropodinae</taxon>
        <taxon>Pteropus</taxon>
    </lineage>
</organism>
<evidence type="ECO:0000256" key="13">
    <source>
        <dbReference type="ARBA" id="ARBA00036979"/>
    </source>
</evidence>
<evidence type="ECO:0000256" key="4">
    <source>
        <dbReference type="ARBA" id="ARBA00022692"/>
    </source>
</evidence>
<keyword evidence="6" id="KW-0999">Mitochondrion inner membrane</keyword>
<dbReference type="InterPro" id="IPR002067">
    <property type="entry name" value="MCP"/>
</dbReference>
<protein>
    <recommendedName>
        <fullName evidence="15">Mitochondrial coenzyme A transporter SLC25A42</fullName>
    </recommendedName>
    <alternativeName>
        <fullName evidence="16">Solute carrier family 25 member 42</fullName>
    </alternativeName>
</protein>
<comment type="catalytic activity">
    <reaction evidence="10">
        <text>ADP(in) + ATP(out) = ADP(out) + ATP(in)</text>
        <dbReference type="Rhea" id="RHEA:34999"/>
        <dbReference type="ChEBI" id="CHEBI:30616"/>
        <dbReference type="ChEBI" id="CHEBI:456216"/>
    </reaction>
</comment>
<dbReference type="InterPro" id="IPR023395">
    <property type="entry name" value="MCP_dom_sf"/>
</dbReference>
<evidence type="ECO:0000256" key="6">
    <source>
        <dbReference type="ARBA" id="ARBA00022792"/>
    </source>
</evidence>
<evidence type="ECO:0000256" key="14">
    <source>
        <dbReference type="ARBA" id="ARBA00037333"/>
    </source>
</evidence>
<evidence type="ECO:0000256" key="19">
    <source>
        <dbReference type="PROSITE-ProRule" id="PRU00282"/>
    </source>
</evidence>
<keyword evidence="8" id="KW-0496">Mitochondrion</keyword>
<dbReference type="RefSeq" id="XP_011365032.2">
    <property type="nucleotide sequence ID" value="XM_011366730.2"/>
</dbReference>
<gene>
    <name evidence="23" type="primary">SLC25A42</name>
</gene>
<feature type="repeat" description="Solcar" evidence="19">
    <location>
        <begin position="239"/>
        <end position="325"/>
    </location>
</feature>
<keyword evidence="5" id="KW-0677">Repeat</keyword>
<evidence type="ECO:0000256" key="21">
    <source>
        <dbReference type="SAM" id="MobiDB-lite"/>
    </source>
</evidence>
<evidence type="ECO:0000256" key="8">
    <source>
        <dbReference type="ARBA" id="ARBA00023128"/>
    </source>
</evidence>
<evidence type="ECO:0000256" key="18">
    <source>
        <dbReference type="ARBA" id="ARBA00052420"/>
    </source>
</evidence>
<evidence type="ECO:0000256" key="5">
    <source>
        <dbReference type="ARBA" id="ARBA00022737"/>
    </source>
</evidence>
<comment type="similarity">
    <text evidence="2 20">Belongs to the mitochondrial carrier (TC 2.A.29) family.</text>
</comment>
<keyword evidence="9 19" id="KW-0472">Membrane</keyword>
<sequence>MSQILSTQPQGTLHRLSEATSGCQAQGQTLHLVRSSSSWGAPPTAPATGRQACPSSVSQPIIVALQATASIPLAPVMPATLEPSLAPHRLVVRLPVFCQCSNPCLPPGLHLPAPRTRRDHLRDQECLPTARLYPSAIGFRGCLSALCSPILAVSSADWPSCNQLERANDPSRGSLGECARRSRGDWRRRRRRRRVPAGPGLHHPQQPGMGNGVKEGAVRLREDAEAILPAPVSSKSDHRQVLSSLLSGALAGALAKTAVAPLDRTKIIFQVSSKRFSAKEAFRLLYFTYLHEGFFSLWRGNSATMVRVVPYAAIQFSAHEEYKRVLGHYYGFRGEALPPWPRLLAGALAGTTAASLTYPLDLVRARMAVTPKEMYSNIFHVFIRISREEGLKTLYHGFTPTVLGVIPYAGLSFFTYETLKSLHREYSGHRQPYPFERMIFGACAGIIGQSASYPLDVVRRRMQTAGVTGYPRASIACTLRTIVREEGAVRGLYKGLSMNWLKGPIAVGISFTTFDLMQILLRRLQS</sequence>
<dbReference type="FunFam" id="1.50.40.10:FF:000014">
    <property type="entry name" value="mitochondrial coenzyme A transporter SLC25A42"/>
    <property type="match status" value="1"/>
</dbReference>
<comment type="catalytic activity">
    <reaction evidence="12">
        <text>3'-dephospho-CoA(in) + ADP(out) = 3'-dephospho-CoA(out) + ADP(in)</text>
        <dbReference type="Rhea" id="RHEA:72843"/>
        <dbReference type="ChEBI" id="CHEBI:57328"/>
        <dbReference type="ChEBI" id="CHEBI:456216"/>
    </reaction>
</comment>
<evidence type="ECO:0000256" key="16">
    <source>
        <dbReference type="ARBA" id="ARBA00041886"/>
    </source>
</evidence>
<dbReference type="PROSITE" id="PS00058">
    <property type="entry name" value="DNA_MISMATCH_REPAIR_1"/>
    <property type="match status" value="1"/>
</dbReference>
<evidence type="ECO:0000256" key="10">
    <source>
        <dbReference type="ARBA" id="ARBA00024537"/>
    </source>
</evidence>
<proteinExistence type="inferred from homology"/>
<keyword evidence="4 19" id="KW-0812">Transmembrane</keyword>
<feature type="repeat" description="Solcar" evidence="19">
    <location>
        <begin position="432"/>
        <end position="520"/>
    </location>
</feature>
<evidence type="ECO:0000313" key="23">
    <source>
        <dbReference type="RefSeq" id="XP_011365032.2"/>
    </source>
</evidence>
<name>A0A6P3QL08_PTEVA</name>
<dbReference type="SUPFAM" id="SSF103506">
    <property type="entry name" value="Mitochondrial carrier"/>
    <property type="match status" value="1"/>
</dbReference>
<dbReference type="PRINTS" id="PR00926">
    <property type="entry name" value="MITOCARRIER"/>
</dbReference>
<dbReference type="InterPro" id="IPR014762">
    <property type="entry name" value="DNA_mismatch_repair_CS"/>
</dbReference>
<dbReference type="Gene3D" id="1.50.40.10">
    <property type="entry name" value="Mitochondrial carrier domain"/>
    <property type="match status" value="1"/>
</dbReference>
<evidence type="ECO:0000256" key="1">
    <source>
        <dbReference type="ARBA" id="ARBA00004448"/>
    </source>
</evidence>
<feature type="repeat" description="Solcar" evidence="19">
    <location>
        <begin position="337"/>
        <end position="422"/>
    </location>
</feature>
<comment type="function">
    <text evidence="14">Mitochondrial carrier mediating the transport of coenzyme A (CoA) in mitochondria in exchange for intramitochondrial (deoxy)adenine nucleotides and adenosine 3',5'-diphosphate.</text>
</comment>
<dbReference type="CTD" id="284439"/>
<evidence type="ECO:0000256" key="17">
    <source>
        <dbReference type="ARBA" id="ARBA00049234"/>
    </source>
</evidence>
<evidence type="ECO:0000256" key="2">
    <source>
        <dbReference type="ARBA" id="ARBA00006375"/>
    </source>
</evidence>
<dbReference type="PANTHER" id="PTHR24089">
    <property type="entry name" value="SOLUTE CARRIER FAMILY 25"/>
    <property type="match status" value="1"/>
</dbReference>
<keyword evidence="7" id="KW-1133">Transmembrane helix</keyword>
<evidence type="ECO:0000256" key="9">
    <source>
        <dbReference type="ARBA" id="ARBA00023136"/>
    </source>
</evidence>
<keyword evidence="22" id="KW-1185">Reference proteome</keyword>
<evidence type="ECO:0000256" key="11">
    <source>
        <dbReference type="ARBA" id="ARBA00036145"/>
    </source>
</evidence>
<feature type="compositionally biased region" description="Basic residues" evidence="21">
    <location>
        <begin position="186"/>
        <end position="195"/>
    </location>
</feature>
<evidence type="ECO:0000256" key="7">
    <source>
        <dbReference type="ARBA" id="ARBA00022989"/>
    </source>
</evidence>
<dbReference type="Proteomes" id="UP000515202">
    <property type="component" value="Unplaced"/>
</dbReference>
<dbReference type="AlphaFoldDB" id="A0A6P3QL08"/>
<evidence type="ECO:0000256" key="12">
    <source>
        <dbReference type="ARBA" id="ARBA00036693"/>
    </source>
</evidence>